<dbReference type="AlphaFoldDB" id="A0A1B6M2B0"/>
<accession>A0A1B6M2B0</accession>
<name>A0A1B6M2B0_9HEMI</name>
<reference evidence="1" key="1">
    <citation type="submission" date="2015-11" db="EMBL/GenBank/DDBJ databases">
        <title>De novo transcriptome assembly of four potential Pierce s Disease insect vectors from Arizona vineyards.</title>
        <authorList>
            <person name="Tassone E.E."/>
        </authorList>
    </citation>
    <scope>NUCLEOTIDE SEQUENCE</scope>
</reference>
<proteinExistence type="predicted"/>
<dbReference type="EMBL" id="GEBQ01009925">
    <property type="protein sequence ID" value="JAT30052.1"/>
    <property type="molecule type" value="Transcribed_RNA"/>
</dbReference>
<protein>
    <submittedName>
        <fullName evidence="1">Uncharacterized protein</fullName>
    </submittedName>
</protein>
<organism evidence="1">
    <name type="scientific">Graphocephala atropunctata</name>
    <dbReference type="NCBI Taxonomy" id="36148"/>
    <lineage>
        <taxon>Eukaryota</taxon>
        <taxon>Metazoa</taxon>
        <taxon>Ecdysozoa</taxon>
        <taxon>Arthropoda</taxon>
        <taxon>Hexapoda</taxon>
        <taxon>Insecta</taxon>
        <taxon>Pterygota</taxon>
        <taxon>Neoptera</taxon>
        <taxon>Paraneoptera</taxon>
        <taxon>Hemiptera</taxon>
        <taxon>Auchenorrhyncha</taxon>
        <taxon>Membracoidea</taxon>
        <taxon>Cicadellidae</taxon>
        <taxon>Cicadellinae</taxon>
        <taxon>Cicadellini</taxon>
        <taxon>Graphocephala</taxon>
    </lineage>
</organism>
<sequence>FPSPYRGTFQSNYAATAECRGSFRTEPTSTGYPVTLSPIMTGTVAFADPDSDQHSDSTPGTSTAPFYHPTVTERCYWLLNHYNIGMHIIRRLQNEHWAVNLRKCTMLWIVFSLCTKTWSGGLRELGLETMVLCGSQI</sequence>
<gene>
    <name evidence="1" type="ORF">g.51003</name>
</gene>
<feature type="non-terminal residue" evidence="1">
    <location>
        <position position="1"/>
    </location>
</feature>
<evidence type="ECO:0000313" key="1">
    <source>
        <dbReference type="EMBL" id="JAT30052.1"/>
    </source>
</evidence>